<dbReference type="AlphaFoldDB" id="A0A0K8UV29"/>
<gene>
    <name evidence="3" type="primary">RCJMB04_34o2_0</name>
    <name evidence="3" type="ORF">c2_g1_i1</name>
</gene>
<dbReference type="PANTHER" id="PTHR12458">
    <property type="entry name" value="ORF PROTEIN"/>
    <property type="match status" value="1"/>
</dbReference>
<evidence type="ECO:0000313" key="3">
    <source>
        <dbReference type="EMBL" id="JAI30436.1"/>
    </source>
</evidence>
<reference evidence="3" key="1">
    <citation type="submission" date="2015-06" db="EMBL/GenBank/DDBJ databases">
        <authorList>
            <person name="Hoefler B.C."/>
            <person name="Straight P.D."/>
        </authorList>
    </citation>
    <scope>NUCLEOTIDE SEQUENCE</scope>
</reference>
<dbReference type="Pfam" id="PF05018">
    <property type="entry name" value="CFA20_dom"/>
    <property type="match status" value="1"/>
</dbReference>
<evidence type="ECO:0000259" key="2">
    <source>
        <dbReference type="Pfam" id="PF05018"/>
    </source>
</evidence>
<name>A0A0K8UV29_BACLA</name>
<proteinExistence type="predicted"/>
<dbReference type="InterPro" id="IPR007714">
    <property type="entry name" value="CFA20_dom"/>
</dbReference>
<evidence type="ECO:0000256" key="1">
    <source>
        <dbReference type="SAM" id="MobiDB-lite"/>
    </source>
</evidence>
<dbReference type="InterPro" id="IPR040441">
    <property type="entry name" value="CFA20/CFAP20DC"/>
</dbReference>
<protein>
    <submittedName>
        <fullName evidence="3">UPF0468 protein C16orf80</fullName>
    </submittedName>
</protein>
<organism evidence="3">
    <name type="scientific">Bactrocera latifrons</name>
    <name type="common">Malaysian fruit fly</name>
    <name type="synonym">Chaetodacus latifrons</name>
    <dbReference type="NCBI Taxonomy" id="174628"/>
    <lineage>
        <taxon>Eukaryota</taxon>
        <taxon>Metazoa</taxon>
        <taxon>Ecdysozoa</taxon>
        <taxon>Arthropoda</taxon>
        <taxon>Hexapoda</taxon>
        <taxon>Insecta</taxon>
        <taxon>Pterygota</taxon>
        <taxon>Neoptera</taxon>
        <taxon>Endopterygota</taxon>
        <taxon>Diptera</taxon>
        <taxon>Brachycera</taxon>
        <taxon>Muscomorpha</taxon>
        <taxon>Tephritoidea</taxon>
        <taxon>Tephritidae</taxon>
        <taxon>Bactrocera</taxon>
        <taxon>Bactrocera</taxon>
    </lineage>
</organism>
<feature type="domain" description="CFA20" evidence="2">
    <location>
        <begin position="1"/>
        <end position="184"/>
    </location>
</feature>
<accession>A0A0K8UV29</accession>
<feature type="region of interest" description="Disordered" evidence="1">
    <location>
        <begin position="188"/>
        <end position="241"/>
    </location>
</feature>
<dbReference type="OrthoDB" id="7486196at2759"/>
<dbReference type="EMBL" id="GDHF01021878">
    <property type="protein sequence ID" value="JAI30436.1"/>
    <property type="molecule type" value="Transcribed_RNA"/>
</dbReference>
<sequence length="241" mass="27939">MFRSRHQKGCFSVFYSLGSSPLQFWSTHIQNGYVKRVVDEDVKSIVMEIMGSNVSTTYITGPRDPKMSFGIKLSFLVLLIKNLHKYFTFEVKILDDQRFMRRFRVSNFQSKTSVKPFCTAMPMGMSPGWNQIHFNLADFTRRAYGTNYMETVRLQIHANVRIRRIYFTDRLYSEEDLPNEFRLVSKPAEKKKQRDYTIPAARPPSPVKSAATTERLGSPTGEPSVAEPSEVPTEMDIEKYY</sequence>